<evidence type="ECO:0000256" key="1">
    <source>
        <dbReference type="SAM" id="MobiDB-lite"/>
    </source>
</evidence>
<dbReference type="SUPFAM" id="SSF50249">
    <property type="entry name" value="Nucleic acid-binding proteins"/>
    <property type="match status" value="1"/>
</dbReference>
<evidence type="ECO:0000313" key="3">
    <source>
        <dbReference type="Proteomes" id="UP000737018"/>
    </source>
</evidence>
<dbReference type="OrthoDB" id="1712374at2759"/>
<feature type="compositionally biased region" description="Basic and acidic residues" evidence="1">
    <location>
        <begin position="13"/>
        <end position="22"/>
    </location>
</feature>
<feature type="region of interest" description="Disordered" evidence="1">
    <location>
        <begin position="1"/>
        <end position="22"/>
    </location>
</feature>
<protein>
    <submittedName>
        <fullName evidence="2">Uncharacterized protein</fullName>
    </submittedName>
</protein>
<dbReference type="Proteomes" id="UP000737018">
    <property type="component" value="Unassembled WGS sequence"/>
</dbReference>
<comment type="caution">
    <text evidence="2">The sequence shown here is derived from an EMBL/GenBank/DDBJ whole genome shotgun (WGS) entry which is preliminary data.</text>
</comment>
<sequence length="132" mass="15177">MNLCSGEEEENDTGERRHWESSEFDLSRSIEDLEKKKTLEDKIQSGICSCVGTNISDVFDYDPDLYTKMVRYPLEVLAIFDIVLNLLMSLVGRINPLFENHIQTRIFNLQSSTSVRNLNPSDVEVTTQILLF</sequence>
<dbReference type="AlphaFoldDB" id="A0A8J4R0V0"/>
<dbReference type="InterPro" id="IPR012340">
    <property type="entry name" value="NA-bd_OB-fold"/>
</dbReference>
<accession>A0A8J4R0V0</accession>
<reference evidence="2" key="1">
    <citation type="submission" date="2020-03" db="EMBL/GenBank/DDBJ databases">
        <title>Castanea mollissima Vanexum genome sequencing.</title>
        <authorList>
            <person name="Staton M."/>
        </authorList>
    </citation>
    <scope>NUCLEOTIDE SEQUENCE</scope>
    <source>
        <tissue evidence="2">Leaf</tissue>
    </source>
</reference>
<gene>
    <name evidence="2" type="ORF">CMV_017948</name>
</gene>
<keyword evidence="3" id="KW-1185">Reference proteome</keyword>
<feature type="compositionally biased region" description="Acidic residues" evidence="1">
    <location>
        <begin position="1"/>
        <end position="12"/>
    </location>
</feature>
<organism evidence="2 3">
    <name type="scientific">Castanea mollissima</name>
    <name type="common">Chinese chestnut</name>
    <dbReference type="NCBI Taxonomy" id="60419"/>
    <lineage>
        <taxon>Eukaryota</taxon>
        <taxon>Viridiplantae</taxon>
        <taxon>Streptophyta</taxon>
        <taxon>Embryophyta</taxon>
        <taxon>Tracheophyta</taxon>
        <taxon>Spermatophyta</taxon>
        <taxon>Magnoliopsida</taxon>
        <taxon>eudicotyledons</taxon>
        <taxon>Gunneridae</taxon>
        <taxon>Pentapetalae</taxon>
        <taxon>rosids</taxon>
        <taxon>fabids</taxon>
        <taxon>Fagales</taxon>
        <taxon>Fagaceae</taxon>
        <taxon>Castanea</taxon>
    </lineage>
</organism>
<name>A0A8J4R0V0_9ROSI</name>
<proteinExistence type="predicted"/>
<dbReference type="EMBL" id="JRKL02002943">
    <property type="protein sequence ID" value="KAF3956994.1"/>
    <property type="molecule type" value="Genomic_DNA"/>
</dbReference>
<evidence type="ECO:0000313" key="2">
    <source>
        <dbReference type="EMBL" id="KAF3956994.1"/>
    </source>
</evidence>